<dbReference type="GO" id="GO:0006955">
    <property type="term" value="P:immune response"/>
    <property type="evidence" value="ECO:0007669"/>
    <property type="project" value="InterPro"/>
</dbReference>
<proteinExistence type="inferred from homology"/>
<sequence length="188" mass="20942">MLSALCSAGPAGARSVPVPVSLSGDACRGLGRALLRNVTDALEIDQLFRGLNCTEQSAELRASMRTLSTCTPQNLMCLEGTSKEGNFTFDQDECLQSVLEDLRYYWSTFKSYRDPDRILEQSVLRSIETLMQDCFSATLLDGARAQISAHNENSFERRLKLCKVLKGFQIRTITINRVLNHIISSSQI</sequence>
<keyword evidence="3" id="KW-1185">Reference proteome</keyword>
<keyword evidence="1" id="KW-0964">Secreted</keyword>
<keyword evidence="1" id="KW-0202">Cytokine</keyword>
<dbReference type="EMBL" id="JAAGNN010000005">
    <property type="protein sequence ID" value="KAF4089563.1"/>
    <property type="molecule type" value="Genomic_DNA"/>
</dbReference>
<dbReference type="AlphaFoldDB" id="A0A7J6B390"/>
<evidence type="ECO:0000313" key="3">
    <source>
        <dbReference type="Proteomes" id="UP000593565"/>
    </source>
</evidence>
<organism evidence="2 3">
    <name type="scientific">Ameiurus melas</name>
    <name type="common">Black bullhead</name>
    <name type="synonym">Silurus melas</name>
    <dbReference type="NCBI Taxonomy" id="219545"/>
    <lineage>
        <taxon>Eukaryota</taxon>
        <taxon>Metazoa</taxon>
        <taxon>Chordata</taxon>
        <taxon>Craniata</taxon>
        <taxon>Vertebrata</taxon>
        <taxon>Euteleostomi</taxon>
        <taxon>Actinopterygii</taxon>
        <taxon>Neopterygii</taxon>
        <taxon>Teleostei</taxon>
        <taxon>Ostariophysi</taxon>
        <taxon>Siluriformes</taxon>
        <taxon>Ictaluridae</taxon>
        <taxon>Ameiurus</taxon>
    </lineage>
</organism>
<keyword evidence="1" id="KW-0339">Growth factor</keyword>
<dbReference type="InterPro" id="IPR009079">
    <property type="entry name" value="4_helix_cytokine-like_core"/>
</dbReference>
<accession>A0A7J6B390</accession>
<dbReference type="GO" id="GO:0005143">
    <property type="term" value="F:interleukin-12 receptor binding"/>
    <property type="evidence" value="ECO:0007669"/>
    <property type="project" value="InterPro"/>
</dbReference>
<reference evidence="2 3" key="1">
    <citation type="submission" date="2020-02" db="EMBL/GenBank/DDBJ databases">
        <title>A chromosome-scale genome assembly of the black bullhead catfish (Ameiurus melas).</title>
        <authorList>
            <person name="Wen M."/>
            <person name="Zham M."/>
            <person name="Cabau C."/>
            <person name="Klopp C."/>
            <person name="Donnadieu C."/>
            <person name="Roques C."/>
            <person name="Bouchez O."/>
            <person name="Lampietro C."/>
            <person name="Jouanno E."/>
            <person name="Herpin A."/>
            <person name="Louis A."/>
            <person name="Berthelot C."/>
            <person name="Parey E."/>
            <person name="Roest-Crollius H."/>
            <person name="Braasch I."/>
            <person name="Postlethwait J."/>
            <person name="Robinson-Rechavi M."/>
            <person name="Echchiki A."/>
            <person name="Begum T."/>
            <person name="Montfort J."/>
            <person name="Schartl M."/>
            <person name="Bobe J."/>
            <person name="Guiguen Y."/>
        </authorList>
    </citation>
    <scope>NUCLEOTIDE SEQUENCE [LARGE SCALE GENOMIC DNA]</scope>
    <source>
        <strain evidence="2">M_S1</strain>
        <tissue evidence="2">Blood</tissue>
    </source>
</reference>
<comment type="similarity">
    <text evidence="1">Belongs to the IL-6 superfamily.</text>
</comment>
<dbReference type="GO" id="GO:0008083">
    <property type="term" value="F:growth factor activity"/>
    <property type="evidence" value="ECO:0007669"/>
    <property type="project" value="UniProtKB-KW"/>
</dbReference>
<gene>
    <name evidence="1" type="primary">IL12A</name>
    <name evidence="2" type="ORF">AMELA_G00067580</name>
</gene>
<dbReference type="Proteomes" id="UP000593565">
    <property type="component" value="Unassembled WGS sequence"/>
</dbReference>
<dbReference type="GO" id="GO:0005125">
    <property type="term" value="F:cytokine activity"/>
    <property type="evidence" value="ECO:0007669"/>
    <property type="project" value="UniProtKB-KW"/>
</dbReference>
<protein>
    <recommendedName>
        <fullName evidence="1">Interleukin-12 subunit alpha</fullName>
        <shortName evidence="1">IL-12A</shortName>
    </recommendedName>
</protein>
<comment type="subunit">
    <text evidence="1">Heterodimer with IL12B; disulfide-linked. The heterodimer is known as interleukin IL-12.</text>
</comment>
<comment type="subcellular location">
    <subcellularLocation>
        <location evidence="1">Secreted</location>
    </subcellularLocation>
</comment>
<evidence type="ECO:0000256" key="1">
    <source>
        <dbReference type="RuleBase" id="RU363133"/>
    </source>
</evidence>
<name>A0A7J6B390_AMEME</name>
<comment type="caution">
    <text evidence="2">The sequence shown here is derived from an EMBL/GenBank/DDBJ whole genome shotgun (WGS) entry which is preliminary data.</text>
</comment>
<evidence type="ECO:0000313" key="2">
    <source>
        <dbReference type="EMBL" id="KAF4089563.1"/>
    </source>
</evidence>
<dbReference type="InterPro" id="IPR004281">
    <property type="entry name" value="IL-12_alpha"/>
</dbReference>
<dbReference type="SUPFAM" id="SSF47266">
    <property type="entry name" value="4-helical cytokines"/>
    <property type="match status" value="1"/>
</dbReference>
<dbReference type="OrthoDB" id="8936120at2759"/>
<dbReference type="Gene3D" id="1.20.1250.10">
    <property type="match status" value="1"/>
</dbReference>
<keyword evidence="1" id="KW-1015">Disulfide bond</keyword>
<dbReference type="GO" id="GO:0005615">
    <property type="term" value="C:extracellular space"/>
    <property type="evidence" value="ECO:0007669"/>
    <property type="project" value="UniProtKB-KW"/>
</dbReference>
<dbReference type="Pfam" id="PF03039">
    <property type="entry name" value="IL12"/>
    <property type="match status" value="1"/>
</dbReference>